<protein>
    <submittedName>
        <fullName evidence="8">Uncharacterized protein</fullName>
    </submittedName>
</protein>
<dbReference type="GO" id="GO:0061024">
    <property type="term" value="P:membrane organization"/>
    <property type="evidence" value="ECO:0007669"/>
    <property type="project" value="TreeGrafter"/>
</dbReference>
<feature type="compositionally biased region" description="Polar residues" evidence="6">
    <location>
        <begin position="165"/>
        <end position="182"/>
    </location>
</feature>
<dbReference type="Pfam" id="PF03661">
    <property type="entry name" value="TMEM33_Pom33"/>
    <property type="match status" value="1"/>
</dbReference>
<feature type="transmembrane region" description="Helical" evidence="7">
    <location>
        <begin position="50"/>
        <end position="69"/>
    </location>
</feature>
<reference evidence="8 9" key="1">
    <citation type="journal article" date="2017" name="Mycologia">
        <title>Bifiguratus adelaidae, gen. et sp. nov., a new member of Mucoromycotina in endophytic and soil-dwelling habitats.</title>
        <authorList>
            <person name="Torres-Cruz T.J."/>
            <person name="Billingsley Tobias T.L."/>
            <person name="Almatruk M."/>
            <person name="Hesse C."/>
            <person name="Kuske C.R."/>
            <person name="Desiro A."/>
            <person name="Benucci G.M."/>
            <person name="Bonito G."/>
            <person name="Stajich J.E."/>
            <person name="Dunlap C."/>
            <person name="Arnold A.E."/>
            <person name="Porras-Alfaro A."/>
        </authorList>
    </citation>
    <scope>NUCLEOTIDE SEQUENCE [LARGE SCALE GENOMIC DNA]</scope>
    <source>
        <strain evidence="8 9">AZ0501</strain>
    </source>
</reference>
<feature type="transmembrane region" description="Helical" evidence="7">
    <location>
        <begin position="106"/>
        <end position="125"/>
    </location>
</feature>
<feature type="region of interest" description="Disordered" evidence="6">
    <location>
        <begin position="159"/>
        <end position="182"/>
    </location>
</feature>
<comment type="caution">
    <text evidence="8">The sequence shown here is derived from an EMBL/GenBank/DDBJ whole genome shotgun (WGS) entry which is preliminary data.</text>
</comment>
<dbReference type="InterPro" id="IPR051645">
    <property type="entry name" value="PER33/POM33_regulator"/>
</dbReference>
<evidence type="ECO:0000313" key="8">
    <source>
        <dbReference type="EMBL" id="OZJ02705.1"/>
    </source>
</evidence>
<accession>A0A261XWE5</accession>
<feature type="region of interest" description="Disordered" evidence="6">
    <location>
        <begin position="293"/>
        <end position="325"/>
    </location>
</feature>
<evidence type="ECO:0000256" key="5">
    <source>
        <dbReference type="ARBA" id="ARBA00023136"/>
    </source>
</evidence>
<dbReference type="AlphaFoldDB" id="A0A261XWE5"/>
<evidence type="ECO:0000256" key="4">
    <source>
        <dbReference type="ARBA" id="ARBA00022989"/>
    </source>
</evidence>
<dbReference type="GO" id="GO:0016020">
    <property type="term" value="C:membrane"/>
    <property type="evidence" value="ECO:0007669"/>
    <property type="project" value="UniProtKB-SubCell"/>
</dbReference>
<dbReference type="PANTHER" id="PTHR12703">
    <property type="entry name" value="TRANSMEMBRANE PROTEIN 33"/>
    <property type="match status" value="1"/>
</dbReference>
<dbReference type="EMBL" id="MVBO01000131">
    <property type="protein sequence ID" value="OZJ02705.1"/>
    <property type="molecule type" value="Genomic_DNA"/>
</dbReference>
<dbReference type="PANTHER" id="PTHR12703:SF4">
    <property type="entry name" value="TRANSMEMBRANE PROTEIN 33"/>
    <property type="match status" value="1"/>
</dbReference>
<evidence type="ECO:0000256" key="2">
    <source>
        <dbReference type="ARBA" id="ARBA00007322"/>
    </source>
</evidence>
<proteinExistence type="inferred from homology"/>
<keyword evidence="4 7" id="KW-1133">Transmembrane helix</keyword>
<keyword evidence="5 7" id="KW-0472">Membrane</keyword>
<feature type="transmembrane region" description="Helical" evidence="7">
    <location>
        <begin position="21"/>
        <end position="44"/>
    </location>
</feature>
<comment type="similarity">
    <text evidence="2">Belongs to the PER33/POM33 family.</text>
</comment>
<evidence type="ECO:0000256" key="7">
    <source>
        <dbReference type="SAM" id="Phobius"/>
    </source>
</evidence>
<keyword evidence="3 7" id="KW-0812">Transmembrane</keyword>
<sequence length="325" mass="35983">MALFKRGSKKKDQPKGHSKMLEYVWLASNGLFLINALVFLVSWLVLHSFWHVYLVAYAFVAISYAISVFKEIGLPKEGEAWGKKFLMSESALYLMLAIYWMCSKPVAISLVPFIIYAVFHIAQFIEARKKIQPSTAPQVSGSTPRPIEDQKVNTGIRLPGIEPAPTSTTPPKQLTPTQAKSKSGASFRDKYYAGGMDGASKVEIFGVLPWTVLRALFLRSSMFTPLVFVHFLRLRYFTSSVTRHNFHATGAKIDQQLISPQRNPKIPKKIGHGWMKVKAALKRFAGRDVSDMPVASGSMDAPTNAGPTSATRATFEANGSRPKAA</sequence>
<keyword evidence="9" id="KW-1185">Reference proteome</keyword>
<dbReference type="GO" id="GO:0005783">
    <property type="term" value="C:endoplasmic reticulum"/>
    <property type="evidence" value="ECO:0007669"/>
    <property type="project" value="TreeGrafter"/>
</dbReference>
<evidence type="ECO:0000256" key="3">
    <source>
        <dbReference type="ARBA" id="ARBA00022692"/>
    </source>
</evidence>
<dbReference type="OrthoDB" id="5581259at2759"/>
<dbReference type="InterPro" id="IPR005344">
    <property type="entry name" value="TMEM33/Pom33"/>
</dbReference>
<organism evidence="8 9">
    <name type="scientific">Bifiguratus adelaidae</name>
    <dbReference type="NCBI Taxonomy" id="1938954"/>
    <lineage>
        <taxon>Eukaryota</taxon>
        <taxon>Fungi</taxon>
        <taxon>Fungi incertae sedis</taxon>
        <taxon>Mucoromycota</taxon>
        <taxon>Mucoromycotina</taxon>
        <taxon>Endogonomycetes</taxon>
        <taxon>Endogonales</taxon>
        <taxon>Endogonales incertae sedis</taxon>
        <taxon>Bifiguratus</taxon>
    </lineage>
</organism>
<evidence type="ECO:0000256" key="1">
    <source>
        <dbReference type="ARBA" id="ARBA00004141"/>
    </source>
</evidence>
<evidence type="ECO:0000256" key="6">
    <source>
        <dbReference type="SAM" id="MobiDB-lite"/>
    </source>
</evidence>
<gene>
    <name evidence="8" type="ORF">BZG36_03850</name>
</gene>
<dbReference type="GO" id="GO:0071786">
    <property type="term" value="P:endoplasmic reticulum tubular network organization"/>
    <property type="evidence" value="ECO:0007669"/>
    <property type="project" value="TreeGrafter"/>
</dbReference>
<comment type="subcellular location">
    <subcellularLocation>
        <location evidence="1">Membrane</location>
        <topology evidence="1">Multi-pass membrane protein</topology>
    </subcellularLocation>
</comment>
<name>A0A261XWE5_9FUNG</name>
<dbReference type="Proteomes" id="UP000242875">
    <property type="component" value="Unassembled WGS sequence"/>
</dbReference>
<evidence type="ECO:0000313" key="9">
    <source>
        <dbReference type="Proteomes" id="UP000242875"/>
    </source>
</evidence>